<dbReference type="InParanoid" id="A7EM15"/>
<dbReference type="EMBL" id="CH476628">
    <property type="protein sequence ID" value="EDO03881.1"/>
    <property type="molecule type" value="Genomic_DNA"/>
</dbReference>
<reference evidence="2" key="1">
    <citation type="journal article" date="2011" name="PLoS Genet.">
        <title>Genomic analysis of the necrotrophic fungal pathogens Sclerotinia sclerotiorum and Botrytis cinerea.</title>
        <authorList>
            <person name="Amselem J."/>
            <person name="Cuomo C.A."/>
            <person name="van Kan J.A."/>
            <person name="Viaud M."/>
            <person name="Benito E.P."/>
            <person name="Couloux A."/>
            <person name="Coutinho P.M."/>
            <person name="de Vries R.P."/>
            <person name="Dyer P.S."/>
            <person name="Fillinger S."/>
            <person name="Fournier E."/>
            <person name="Gout L."/>
            <person name="Hahn M."/>
            <person name="Kohn L."/>
            <person name="Lapalu N."/>
            <person name="Plummer K.M."/>
            <person name="Pradier J.M."/>
            <person name="Quevillon E."/>
            <person name="Sharon A."/>
            <person name="Simon A."/>
            <person name="ten Have A."/>
            <person name="Tudzynski B."/>
            <person name="Tudzynski P."/>
            <person name="Wincker P."/>
            <person name="Andrew M."/>
            <person name="Anthouard V."/>
            <person name="Beever R.E."/>
            <person name="Beffa R."/>
            <person name="Benoit I."/>
            <person name="Bouzid O."/>
            <person name="Brault B."/>
            <person name="Chen Z."/>
            <person name="Choquer M."/>
            <person name="Collemare J."/>
            <person name="Cotton P."/>
            <person name="Danchin E.G."/>
            <person name="Da Silva C."/>
            <person name="Gautier A."/>
            <person name="Giraud C."/>
            <person name="Giraud T."/>
            <person name="Gonzalez C."/>
            <person name="Grossetete S."/>
            <person name="Guldener U."/>
            <person name="Henrissat B."/>
            <person name="Howlett B.J."/>
            <person name="Kodira C."/>
            <person name="Kretschmer M."/>
            <person name="Lappartient A."/>
            <person name="Leroch M."/>
            <person name="Levis C."/>
            <person name="Mauceli E."/>
            <person name="Neuveglise C."/>
            <person name="Oeser B."/>
            <person name="Pearson M."/>
            <person name="Poulain J."/>
            <person name="Poussereau N."/>
            <person name="Quesneville H."/>
            <person name="Rascle C."/>
            <person name="Schumacher J."/>
            <person name="Segurens B."/>
            <person name="Sexton A."/>
            <person name="Silva E."/>
            <person name="Sirven C."/>
            <person name="Soanes D.M."/>
            <person name="Talbot N.J."/>
            <person name="Templeton M."/>
            <person name="Yandava C."/>
            <person name="Yarden O."/>
            <person name="Zeng Q."/>
            <person name="Rollins J.A."/>
            <person name="Lebrun M.H."/>
            <person name="Dickman M."/>
        </authorList>
    </citation>
    <scope>NUCLEOTIDE SEQUENCE [LARGE SCALE GENOMIC DNA]</scope>
    <source>
        <strain evidence="2">ATCC 18683 / 1980 / Ss-1</strain>
    </source>
</reference>
<protein>
    <submittedName>
        <fullName evidence="1">Uncharacterized protein</fullName>
    </submittedName>
</protein>
<sequence length="63" mass="7528">MTDLKWRDLFKRTTLILCLTKVKTNIKRTSAQLMKVFQNRLQSNYMGCAHISIYIMLKIPPRR</sequence>
<dbReference type="GeneID" id="5488806"/>
<proteinExistence type="predicted"/>
<gene>
    <name evidence="1" type="ORF">SS1G_06362</name>
</gene>
<dbReference type="AlphaFoldDB" id="A7EM15"/>
<dbReference type="KEGG" id="ssl:SS1G_06362"/>
<dbReference type="RefSeq" id="XP_001592123.1">
    <property type="nucleotide sequence ID" value="XM_001592073.1"/>
</dbReference>
<organism evidence="1 2">
    <name type="scientific">Sclerotinia sclerotiorum (strain ATCC 18683 / 1980 / Ss-1)</name>
    <name type="common">White mold</name>
    <name type="synonym">Whetzelinia sclerotiorum</name>
    <dbReference type="NCBI Taxonomy" id="665079"/>
    <lineage>
        <taxon>Eukaryota</taxon>
        <taxon>Fungi</taxon>
        <taxon>Dikarya</taxon>
        <taxon>Ascomycota</taxon>
        <taxon>Pezizomycotina</taxon>
        <taxon>Leotiomycetes</taxon>
        <taxon>Helotiales</taxon>
        <taxon>Sclerotiniaceae</taxon>
        <taxon>Sclerotinia</taxon>
    </lineage>
</organism>
<evidence type="ECO:0000313" key="2">
    <source>
        <dbReference type="Proteomes" id="UP000001312"/>
    </source>
</evidence>
<evidence type="ECO:0000313" key="1">
    <source>
        <dbReference type="EMBL" id="EDO03881.1"/>
    </source>
</evidence>
<name>A7EM15_SCLS1</name>
<keyword evidence="2" id="KW-1185">Reference proteome</keyword>
<accession>A7EM15</accession>
<dbReference type="Proteomes" id="UP000001312">
    <property type="component" value="Unassembled WGS sequence"/>
</dbReference>